<feature type="region of interest" description="Disordered" evidence="1">
    <location>
        <begin position="170"/>
        <end position="203"/>
    </location>
</feature>
<dbReference type="Proteomes" id="UP000515211">
    <property type="component" value="Chromosome 1"/>
</dbReference>
<evidence type="ECO:0000259" key="2">
    <source>
        <dbReference type="Pfam" id="PF03732"/>
    </source>
</evidence>
<dbReference type="PANTHER" id="PTHR33223:SF10">
    <property type="entry name" value="AMINOTRANSFERASE-LIKE PLANT MOBILE DOMAIN-CONTAINING PROTEIN"/>
    <property type="match status" value="1"/>
</dbReference>
<keyword evidence="3" id="KW-1185">Reference proteome</keyword>
<dbReference type="GeneID" id="107483552"/>
<protein>
    <submittedName>
        <fullName evidence="4">Uncharacterized protein LOC107483552</fullName>
    </submittedName>
</protein>
<feature type="region of interest" description="Disordered" evidence="1">
    <location>
        <begin position="338"/>
        <end position="365"/>
    </location>
</feature>
<reference evidence="3" key="1">
    <citation type="journal article" date="2016" name="Nat. Genet.">
        <title>The genome sequences of Arachis duranensis and Arachis ipaensis, the diploid ancestors of cultivated peanut.</title>
        <authorList>
            <person name="Bertioli D.J."/>
            <person name="Cannon S.B."/>
            <person name="Froenicke L."/>
            <person name="Huang G."/>
            <person name="Farmer A.D."/>
            <person name="Cannon E.K."/>
            <person name="Liu X."/>
            <person name="Gao D."/>
            <person name="Clevenger J."/>
            <person name="Dash S."/>
            <person name="Ren L."/>
            <person name="Moretzsohn M.C."/>
            <person name="Shirasawa K."/>
            <person name="Huang W."/>
            <person name="Vidigal B."/>
            <person name="Abernathy B."/>
            <person name="Chu Y."/>
            <person name="Niederhuth C.E."/>
            <person name="Umale P."/>
            <person name="Araujo A.C."/>
            <person name="Kozik A."/>
            <person name="Kim K.D."/>
            <person name="Burow M.D."/>
            <person name="Varshney R.K."/>
            <person name="Wang X."/>
            <person name="Zhang X."/>
            <person name="Barkley N."/>
            <person name="Guimaraes P.M."/>
            <person name="Isobe S."/>
            <person name="Guo B."/>
            <person name="Liao B."/>
            <person name="Stalker H.T."/>
            <person name="Schmitz R.J."/>
            <person name="Scheffler B.E."/>
            <person name="Leal-Bertioli S.C."/>
            <person name="Xun X."/>
            <person name="Jackson S.A."/>
            <person name="Michelmore R."/>
            <person name="Ozias-Akins P."/>
        </authorList>
    </citation>
    <scope>NUCLEOTIDE SEQUENCE [LARGE SCALE GENOMIC DNA]</scope>
    <source>
        <strain evidence="3">cv. V14167</strain>
    </source>
</reference>
<evidence type="ECO:0000313" key="4">
    <source>
        <dbReference type="RefSeq" id="XP_015959660.1"/>
    </source>
</evidence>
<feature type="region of interest" description="Disordered" evidence="1">
    <location>
        <begin position="282"/>
        <end position="301"/>
    </location>
</feature>
<feature type="compositionally biased region" description="Basic and acidic residues" evidence="1">
    <location>
        <begin position="285"/>
        <end position="301"/>
    </location>
</feature>
<gene>
    <name evidence="4" type="primary">LOC107483552</name>
</gene>
<accession>A0A6P4D1R1</accession>
<proteinExistence type="predicted"/>
<dbReference type="InterPro" id="IPR005162">
    <property type="entry name" value="Retrotrans_gag_dom"/>
</dbReference>
<name>A0A6P4D1R1_ARADU</name>
<evidence type="ECO:0000256" key="1">
    <source>
        <dbReference type="SAM" id="MobiDB-lite"/>
    </source>
</evidence>
<reference evidence="4" key="2">
    <citation type="submission" date="2025-08" db="UniProtKB">
        <authorList>
            <consortium name="RefSeq"/>
        </authorList>
    </citation>
    <scope>IDENTIFICATION</scope>
    <source>
        <tissue evidence="4">Whole plant</tissue>
    </source>
</reference>
<dbReference type="KEGG" id="adu:107483552"/>
<dbReference type="AlphaFoldDB" id="A0A6P4D1R1"/>
<dbReference type="PANTHER" id="PTHR33223">
    <property type="entry name" value="CCHC-TYPE DOMAIN-CONTAINING PROTEIN"/>
    <property type="match status" value="1"/>
</dbReference>
<sequence length="365" mass="42005">MRYDGTKDPQEHLTAFEARINLEGVGDAVRCRAFPMTLAGPAIRWFNAFPQGSITTFADISQCFLAWFTTRIAKAKHPINLLGVTQKPREPTRKFLDRFNNKFLEIDGLTNSVTSLCLTNGLLNEDFRKDLKTKLVWTMQEIQSVTKEYIDDEEVSRVVAANKWQLPNPSARQVTQVDRYKEAPRDGTPAKQHKQPPQVGRFTNYTPLTTPIVEVYLQIADKGILSRPRPLKKRTGGNKSLYCDYHKGFGHKTQDYFDLKDALEHAILQGKLNEFSRLIRKPKRRERERSKEDRSRTVKARQEPIGAIDNPPTFVVNIVIGRNTPQVYVSNKEGYTDPLYFDGRSRHPERRTSHDILRPRRPVVS</sequence>
<dbReference type="RefSeq" id="XP_015959660.1">
    <property type="nucleotide sequence ID" value="XM_016104174.1"/>
</dbReference>
<organism evidence="3 4">
    <name type="scientific">Arachis duranensis</name>
    <name type="common">Wild peanut</name>
    <dbReference type="NCBI Taxonomy" id="130453"/>
    <lineage>
        <taxon>Eukaryota</taxon>
        <taxon>Viridiplantae</taxon>
        <taxon>Streptophyta</taxon>
        <taxon>Embryophyta</taxon>
        <taxon>Tracheophyta</taxon>
        <taxon>Spermatophyta</taxon>
        <taxon>Magnoliopsida</taxon>
        <taxon>eudicotyledons</taxon>
        <taxon>Gunneridae</taxon>
        <taxon>Pentapetalae</taxon>
        <taxon>rosids</taxon>
        <taxon>fabids</taxon>
        <taxon>Fabales</taxon>
        <taxon>Fabaceae</taxon>
        <taxon>Papilionoideae</taxon>
        <taxon>50 kb inversion clade</taxon>
        <taxon>dalbergioids sensu lato</taxon>
        <taxon>Dalbergieae</taxon>
        <taxon>Pterocarpus clade</taxon>
        <taxon>Arachis</taxon>
    </lineage>
</organism>
<feature type="domain" description="Retrotransposon gag" evidence="2">
    <location>
        <begin position="33"/>
        <end position="107"/>
    </location>
</feature>
<evidence type="ECO:0000313" key="3">
    <source>
        <dbReference type="Proteomes" id="UP000515211"/>
    </source>
</evidence>
<dbReference type="Pfam" id="PF03732">
    <property type="entry name" value="Retrotrans_gag"/>
    <property type="match status" value="1"/>
</dbReference>
<feature type="compositionally biased region" description="Basic and acidic residues" evidence="1">
    <location>
        <begin position="343"/>
        <end position="358"/>
    </location>
</feature>